<dbReference type="PANTHER" id="PTHR44688">
    <property type="entry name" value="DNA-BINDING TRANSCRIPTIONAL ACTIVATOR DEVR_DOSR"/>
    <property type="match status" value="1"/>
</dbReference>
<reference evidence="7 8" key="1">
    <citation type="submission" date="2022-02" db="EMBL/GenBank/DDBJ databases">
        <title>Mesosutterella porci, a novel member of the family Sutterellaceae from pig feces.</title>
        <authorList>
            <person name="Wylensek D."/>
            <person name="Clavel T."/>
        </authorList>
    </citation>
    <scope>NUCLEOTIDE SEQUENCE [LARGE SCALE GENOMIC DNA]</scope>
    <source>
        <strain evidence="8">oilRF-744-wt-GAM-9</strain>
    </source>
</reference>
<dbReference type="InterPro" id="IPR000792">
    <property type="entry name" value="Tscrpt_reg_LuxR_C"/>
</dbReference>
<keyword evidence="2" id="KW-0238">DNA-binding</keyword>
<evidence type="ECO:0000256" key="4">
    <source>
        <dbReference type="PROSITE-ProRule" id="PRU00169"/>
    </source>
</evidence>
<dbReference type="RefSeq" id="WP_237978375.1">
    <property type="nucleotide sequence ID" value="NZ_JAKNCT010000004.1"/>
</dbReference>
<dbReference type="CDD" id="cd06170">
    <property type="entry name" value="LuxR_C_like"/>
    <property type="match status" value="1"/>
</dbReference>
<dbReference type="PRINTS" id="PR00038">
    <property type="entry name" value="HTHLUXR"/>
</dbReference>
<dbReference type="InterPro" id="IPR011006">
    <property type="entry name" value="CheY-like_superfamily"/>
</dbReference>
<keyword evidence="4" id="KW-0597">Phosphoprotein</keyword>
<proteinExistence type="predicted"/>
<dbReference type="SUPFAM" id="SSF52172">
    <property type="entry name" value="CheY-like"/>
    <property type="match status" value="1"/>
</dbReference>
<dbReference type="CDD" id="cd17537">
    <property type="entry name" value="REC_FixJ"/>
    <property type="match status" value="1"/>
</dbReference>
<name>A0ABS9MQB5_9BURK</name>
<dbReference type="EMBL" id="JAKNCT010000004">
    <property type="protein sequence ID" value="MCG5030722.1"/>
    <property type="molecule type" value="Genomic_DNA"/>
</dbReference>
<dbReference type="Pfam" id="PF00196">
    <property type="entry name" value="GerE"/>
    <property type="match status" value="1"/>
</dbReference>
<accession>A0ABS9MQB5</accession>
<dbReference type="Proteomes" id="UP001297600">
    <property type="component" value="Unassembled WGS sequence"/>
</dbReference>
<dbReference type="SUPFAM" id="SSF46894">
    <property type="entry name" value="C-terminal effector domain of the bipartite response regulators"/>
    <property type="match status" value="1"/>
</dbReference>
<dbReference type="InterPro" id="IPR001789">
    <property type="entry name" value="Sig_transdc_resp-reg_receiver"/>
</dbReference>
<keyword evidence="1" id="KW-0805">Transcription regulation</keyword>
<dbReference type="PANTHER" id="PTHR44688:SF16">
    <property type="entry name" value="DNA-BINDING TRANSCRIPTIONAL ACTIVATOR DEVR_DOSR"/>
    <property type="match status" value="1"/>
</dbReference>
<dbReference type="SMART" id="SM00421">
    <property type="entry name" value="HTH_LUXR"/>
    <property type="match status" value="1"/>
</dbReference>
<evidence type="ECO:0000313" key="7">
    <source>
        <dbReference type="EMBL" id="MCG5030722.1"/>
    </source>
</evidence>
<dbReference type="PROSITE" id="PS50110">
    <property type="entry name" value="RESPONSE_REGULATORY"/>
    <property type="match status" value="1"/>
</dbReference>
<evidence type="ECO:0000256" key="2">
    <source>
        <dbReference type="ARBA" id="ARBA00023125"/>
    </source>
</evidence>
<keyword evidence="8" id="KW-1185">Reference proteome</keyword>
<sequence length="212" mass="23313">MTNVPEELKKGSLIRAVDDDPAIREALQFMLEAEGWRIRTYAGGQEFLTEDAPSVPGCAIIDVRMPGMSGLELQREMNVRGYRLPVIFLTGHGDIDMAVSAMREGAVDFVQKPVEQERILEAIARAVDRGRLGEGGSLLLGDIRARVSTLTDREREVAALIGAGLTNRQVGERIGITVRTAEGHRAAIIRKLGVREPQAIARFLKNLEEREG</sequence>
<feature type="domain" description="Response regulatory" evidence="6">
    <location>
        <begin position="13"/>
        <end position="127"/>
    </location>
</feature>
<dbReference type="Gene3D" id="1.10.10.10">
    <property type="entry name" value="Winged helix-like DNA-binding domain superfamily/Winged helix DNA-binding domain"/>
    <property type="match status" value="1"/>
</dbReference>
<dbReference type="SMART" id="SM00448">
    <property type="entry name" value="REC"/>
    <property type="match status" value="1"/>
</dbReference>
<feature type="modified residue" description="4-aspartylphosphate" evidence="4">
    <location>
        <position position="62"/>
    </location>
</feature>
<gene>
    <name evidence="7" type="ORF">MAF45_04585</name>
</gene>
<evidence type="ECO:0000256" key="1">
    <source>
        <dbReference type="ARBA" id="ARBA00023015"/>
    </source>
</evidence>
<feature type="domain" description="HTH luxR-type" evidence="5">
    <location>
        <begin position="143"/>
        <end position="207"/>
    </location>
</feature>
<evidence type="ECO:0000313" key="8">
    <source>
        <dbReference type="Proteomes" id="UP001297600"/>
    </source>
</evidence>
<evidence type="ECO:0000256" key="3">
    <source>
        <dbReference type="ARBA" id="ARBA00023163"/>
    </source>
</evidence>
<dbReference type="InterPro" id="IPR036388">
    <property type="entry name" value="WH-like_DNA-bd_sf"/>
</dbReference>
<evidence type="ECO:0000259" key="6">
    <source>
        <dbReference type="PROSITE" id="PS50110"/>
    </source>
</evidence>
<dbReference type="InterPro" id="IPR016032">
    <property type="entry name" value="Sig_transdc_resp-reg_C-effctor"/>
</dbReference>
<organism evidence="7 8">
    <name type="scientific">Mesosutterella porci</name>
    <dbReference type="NCBI Taxonomy" id="2915351"/>
    <lineage>
        <taxon>Bacteria</taxon>
        <taxon>Pseudomonadati</taxon>
        <taxon>Pseudomonadota</taxon>
        <taxon>Betaproteobacteria</taxon>
        <taxon>Burkholderiales</taxon>
        <taxon>Sutterellaceae</taxon>
        <taxon>Mesosutterella</taxon>
    </lineage>
</organism>
<keyword evidence="3" id="KW-0804">Transcription</keyword>
<dbReference type="Gene3D" id="3.40.50.2300">
    <property type="match status" value="1"/>
</dbReference>
<comment type="caution">
    <text evidence="7">The sequence shown here is derived from an EMBL/GenBank/DDBJ whole genome shotgun (WGS) entry which is preliminary data.</text>
</comment>
<evidence type="ECO:0000259" key="5">
    <source>
        <dbReference type="PROSITE" id="PS50043"/>
    </source>
</evidence>
<dbReference type="Pfam" id="PF00072">
    <property type="entry name" value="Response_reg"/>
    <property type="match status" value="1"/>
</dbReference>
<dbReference type="PROSITE" id="PS50043">
    <property type="entry name" value="HTH_LUXR_2"/>
    <property type="match status" value="1"/>
</dbReference>
<protein>
    <submittedName>
        <fullName evidence="7">Response regulator</fullName>
    </submittedName>
</protein>